<dbReference type="Pfam" id="PF14691">
    <property type="entry name" value="Fer4_20"/>
    <property type="match status" value="1"/>
</dbReference>
<dbReference type="EMBL" id="MEUM01000156">
    <property type="protein sequence ID" value="OGC39006.1"/>
    <property type="molecule type" value="Genomic_DNA"/>
</dbReference>
<accession>A0A1F4U234</accession>
<dbReference type="SUPFAM" id="SSF51905">
    <property type="entry name" value="FAD/NAD(P)-binding domain"/>
    <property type="match status" value="1"/>
</dbReference>
<keyword evidence="5" id="KW-0274">FAD</keyword>
<keyword evidence="5" id="KW-0285">Flavoprotein</keyword>
<dbReference type="GO" id="GO:0051539">
    <property type="term" value="F:4 iron, 4 sulfur cluster binding"/>
    <property type="evidence" value="ECO:0007669"/>
    <property type="project" value="UniProtKB-KW"/>
</dbReference>
<organism evidence="10 11">
    <name type="scientific">candidate division WOR-3 bacterium RBG_13_43_14</name>
    <dbReference type="NCBI Taxonomy" id="1802590"/>
    <lineage>
        <taxon>Bacteria</taxon>
        <taxon>Bacteria division WOR-3</taxon>
    </lineage>
</organism>
<comment type="cofactor">
    <cofactor evidence="1">
        <name>FAD</name>
        <dbReference type="ChEBI" id="CHEBI:57692"/>
    </cofactor>
</comment>
<evidence type="ECO:0000313" key="10">
    <source>
        <dbReference type="EMBL" id="OGC39006.1"/>
    </source>
</evidence>
<dbReference type="GO" id="GO:0046872">
    <property type="term" value="F:metal ion binding"/>
    <property type="evidence" value="ECO:0007669"/>
    <property type="project" value="UniProtKB-KW"/>
</dbReference>
<dbReference type="Pfam" id="PF12831">
    <property type="entry name" value="FAD_oxidored"/>
    <property type="match status" value="1"/>
</dbReference>
<comment type="caution">
    <text evidence="10">The sequence shown here is derived from an EMBL/GenBank/DDBJ whole genome shotgun (WGS) entry which is preliminary data.</text>
</comment>
<keyword evidence="4" id="KW-0479">Metal-binding</keyword>
<name>A0A1F4U234_UNCW3</name>
<keyword evidence="7" id="KW-0408">Iron</keyword>
<proteinExistence type="inferred from homology"/>
<dbReference type="InterPro" id="IPR023753">
    <property type="entry name" value="FAD/NAD-binding_dom"/>
</dbReference>
<dbReference type="InterPro" id="IPR028261">
    <property type="entry name" value="DPD_II"/>
</dbReference>
<evidence type="ECO:0000256" key="5">
    <source>
        <dbReference type="ARBA" id="ARBA00022827"/>
    </source>
</evidence>
<dbReference type="SUPFAM" id="SSF54862">
    <property type="entry name" value="4Fe-4S ferredoxins"/>
    <property type="match status" value="2"/>
</dbReference>
<dbReference type="AlphaFoldDB" id="A0A1F4U234"/>
<evidence type="ECO:0000259" key="9">
    <source>
        <dbReference type="PROSITE" id="PS51379"/>
    </source>
</evidence>
<evidence type="ECO:0000256" key="1">
    <source>
        <dbReference type="ARBA" id="ARBA00001974"/>
    </source>
</evidence>
<evidence type="ECO:0000256" key="3">
    <source>
        <dbReference type="ARBA" id="ARBA00022485"/>
    </source>
</evidence>
<feature type="domain" description="4Fe-4S ferredoxin-type" evidence="9">
    <location>
        <begin position="1060"/>
        <end position="1089"/>
    </location>
</feature>
<dbReference type="InterPro" id="IPR017896">
    <property type="entry name" value="4Fe4S_Fe-S-bd"/>
</dbReference>
<sequence>MKKIGVFICHCGHNIAGTIDINKVMETIGKYPGVAHCEDYNYMCSDPGQNLIKAKIKEKNLESIVVAACSHTLHEPTFRRAAEEAGINPYLVEIANIREQCSWIHDDIDLATKKAIKIISSIIEKVRLNQALTPGQVPVTKKAMVIGGGIAGIQSALDIANAGYEVVLVEKTPSIGGHMAQLSETFPTLDCSQCILTPKMVEIGHHEKVELLTYSEVEEISGTVGNFKVKIRRKSPYVDWEKCNGCADCSKSCPVSIVDDEFECDLGMKKAIYRPSPQSVPNRFTIKKTGWAPCRVACPAGVNVQGYISLIRAGKYKEALALERQANPFASVCGRVCNHPCESDCVRSEVDEPIAIASLKRYIADHGDYSLNKQTPTGDKIAVVGAGPAGLSCAYFLALKNCRVTVYEAENAAGGMLVLGIPEFRLPRDAVKADIDFIESFGVEIKTGVKIGENYSIEALRSEYRAVFIATGAYEEIKLDVPGEELNGVIHCIDFLKKINSGEKVMIGKKVAVIGGGNAALDAARVARRLGSDVTILYRRSRKEMPANYWEVEEAEAEGIKIEFLVAPVKIHGREKVQEIECVRMKLGEPDASGRRRPIPVPNSEFKVATDNIILAISQRPKIDWLPKEFETTKWGTLIVDPVTLETTVADVFAGGDLVSGPATVIEAVAAGQKAAAAIHAKISGIKIDTEAQPKARPDKEPLQHLKRIMRTRMPKLNREKRNGFDEVELGYDEGAARHEAERCLNCAVCCECRECETVCEPKAIDHRRADTFSEYEVGAIVVATGYDLYPVEKLVEYGGGKYQDVINGLQFERLLSASGPTNGEILRPSDNKVPKTIAFISCAGSRDPEHNLSYCSKFCCMYALKHALLYKERVPDSEALVYTIDVRTGGKDYEEFYIRAKEEKVIYLRGKPGRIVKENDQLAVWSTDVSSGRPIKVVCDMVVLAMAAVPSKGTIDLTRKMRIPVNQQGFLNEAHPKLRPVESLVAGYFLTGCAQGPKDIPETVAQASAAASKVIVMFNMGTLQTEPMIAFVDEDLCCGCRICINTCPYEAREFDESKNVVRVNEALCQQCGCCIAACPSGAAQQRNYTDEQLLKMVEAILG</sequence>
<evidence type="ECO:0000256" key="6">
    <source>
        <dbReference type="ARBA" id="ARBA00023002"/>
    </source>
</evidence>
<dbReference type="PROSITE" id="PS00198">
    <property type="entry name" value="4FE4S_FER_1"/>
    <property type="match status" value="4"/>
</dbReference>
<dbReference type="InterPro" id="IPR009051">
    <property type="entry name" value="Helical_ferredxn"/>
</dbReference>
<dbReference type="Proteomes" id="UP000177025">
    <property type="component" value="Unassembled WGS sequence"/>
</dbReference>
<dbReference type="PROSITE" id="PS51379">
    <property type="entry name" value="4FE4S_FER_2"/>
    <property type="match status" value="3"/>
</dbReference>
<feature type="domain" description="4Fe-4S ferredoxin-type" evidence="9">
    <location>
        <begin position="234"/>
        <end position="263"/>
    </location>
</feature>
<dbReference type="InterPro" id="IPR036188">
    <property type="entry name" value="FAD/NAD-bd_sf"/>
</dbReference>
<keyword evidence="6" id="KW-0560">Oxidoreductase</keyword>
<evidence type="ECO:0000256" key="7">
    <source>
        <dbReference type="ARBA" id="ARBA00023004"/>
    </source>
</evidence>
<dbReference type="Pfam" id="PF07992">
    <property type="entry name" value="Pyr_redox_2"/>
    <property type="match status" value="1"/>
</dbReference>
<comment type="similarity">
    <text evidence="2">Belongs to the HdrA family.</text>
</comment>
<gene>
    <name evidence="10" type="ORF">A2Y85_06560</name>
</gene>
<evidence type="ECO:0000256" key="8">
    <source>
        <dbReference type="ARBA" id="ARBA00023014"/>
    </source>
</evidence>
<dbReference type="InterPro" id="IPR039650">
    <property type="entry name" value="HdrA-like"/>
</dbReference>
<evidence type="ECO:0000256" key="4">
    <source>
        <dbReference type="ARBA" id="ARBA00022723"/>
    </source>
</evidence>
<dbReference type="Gene3D" id="1.10.1060.10">
    <property type="entry name" value="Alpha-helical ferredoxin"/>
    <property type="match status" value="1"/>
</dbReference>
<dbReference type="PANTHER" id="PTHR43498">
    <property type="entry name" value="FERREDOXIN:COB-COM HETERODISULFIDE REDUCTASE SUBUNIT A"/>
    <property type="match status" value="1"/>
</dbReference>
<dbReference type="Gene3D" id="3.30.70.20">
    <property type="match status" value="2"/>
</dbReference>
<dbReference type="SUPFAM" id="SSF51971">
    <property type="entry name" value="Nucleotide-binding domain"/>
    <property type="match status" value="2"/>
</dbReference>
<dbReference type="Pfam" id="PF12838">
    <property type="entry name" value="Fer4_7"/>
    <property type="match status" value="1"/>
</dbReference>
<keyword evidence="8" id="KW-0411">Iron-sulfur</keyword>
<evidence type="ECO:0000256" key="2">
    <source>
        <dbReference type="ARBA" id="ARBA00006561"/>
    </source>
</evidence>
<dbReference type="PANTHER" id="PTHR43498:SF1">
    <property type="entry name" value="COB--COM HETERODISULFIDE REDUCTASE IRON-SULFUR SUBUNIT A"/>
    <property type="match status" value="1"/>
</dbReference>
<dbReference type="Gene3D" id="3.50.50.60">
    <property type="entry name" value="FAD/NAD(P)-binding domain"/>
    <property type="match status" value="3"/>
</dbReference>
<dbReference type="GO" id="GO:0016491">
    <property type="term" value="F:oxidoreductase activity"/>
    <property type="evidence" value="ECO:0007669"/>
    <property type="project" value="UniProtKB-KW"/>
</dbReference>
<dbReference type="SUPFAM" id="SSF46548">
    <property type="entry name" value="alpha-helical ferredoxin"/>
    <property type="match status" value="2"/>
</dbReference>
<feature type="domain" description="4Fe-4S ferredoxin-type" evidence="9">
    <location>
        <begin position="1029"/>
        <end position="1058"/>
    </location>
</feature>
<dbReference type="InterPro" id="IPR017900">
    <property type="entry name" value="4Fe4S_Fe_S_CS"/>
</dbReference>
<protein>
    <recommendedName>
        <fullName evidence="9">4Fe-4S ferredoxin-type domain-containing protein</fullName>
    </recommendedName>
</protein>
<reference evidence="10 11" key="1">
    <citation type="journal article" date="2016" name="Nat. Commun.">
        <title>Thousands of microbial genomes shed light on interconnected biogeochemical processes in an aquifer system.</title>
        <authorList>
            <person name="Anantharaman K."/>
            <person name="Brown C.T."/>
            <person name="Hug L.A."/>
            <person name="Sharon I."/>
            <person name="Castelle C.J."/>
            <person name="Probst A.J."/>
            <person name="Thomas B.C."/>
            <person name="Singh A."/>
            <person name="Wilkins M.J."/>
            <person name="Karaoz U."/>
            <person name="Brodie E.L."/>
            <person name="Williams K.H."/>
            <person name="Hubbard S.S."/>
            <person name="Banfield J.F."/>
        </authorList>
    </citation>
    <scope>NUCLEOTIDE SEQUENCE [LARGE SCALE GENOMIC DNA]</scope>
</reference>
<keyword evidence="3" id="KW-0004">4Fe-4S</keyword>
<dbReference type="PRINTS" id="PR00419">
    <property type="entry name" value="ADXRDTASE"/>
</dbReference>
<evidence type="ECO:0000313" key="11">
    <source>
        <dbReference type="Proteomes" id="UP000177025"/>
    </source>
</evidence>